<dbReference type="InterPro" id="IPR002172">
    <property type="entry name" value="LDrepeatLR_classA_rpt"/>
</dbReference>
<dbReference type="PANTHER" id="PTHR24270">
    <property type="entry name" value="LOW-DENSITY LIPOPROTEIN RECEPTOR-RELATED"/>
    <property type="match status" value="1"/>
</dbReference>
<evidence type="ECO:0000313" key="9">
    <source>
        <dbReference type="Proteomes" id="UP000681720"/>
    </source>
</evidence>
<dbReference type="InterPro" id="IPR050685">
    <property type="entry name" value="LDLR"/>
</dbReference>
<evidence type="ECO:0000256" key="2">
    <source>
        <dbReference type="ARBA" id="ARBA00022692"/>
    </source>
</evidence>
<keyword evidence="5" id="KW-0472">Membrane</keyword>
<feature type="disulfide bond" evidence="7">
    <location>
        <begin position="211"/>
        <end position="223"/>
    </location>
</feature>
<dbReference type="SMART" id="SM00192">
    <property type="entry name" value="LDLa"/>
    <property type="match status" value="2"/>
</dbReference>
<dbReference type="PROSITE" id="PS50068">
    <property type="entry name" value="LDLRA_2"/>
    <property type="match status" value="1"/>
</dbReference>
<evidence type="ECO:0000256" key="7">
    <source>
        <dbReference type="PROSITE-ProRule" id="PRU00124"/>
    </source>
</evidence>
<dbReference type="Proteomes" id="UP000681720">
    <property type="component" value="Unassembled WGS sequence"/>
</dbReference>
<evidence type="ECO:0000256" key="6">
    <source>
        <dbReference type="ARBA" id="ARBA00023157"/>
    </source>
</evidence>
<dbReference type="CDD" id="cd00112">
    <property type="entry name" value="LDLa"/>
    <property type="match status" value="1"/>
</dbReference>
<reference evidence="8" key="1">
    <citation type="submission" date="2021-02" db="EMBL/GenBank/DDBJ databases">
        <authorList>
            <person name="Nowell W R."/>
        </authorList>
    </citation>
    <scope>NUCLEOTIDE SEQUENCE</scope>
</reference>
<comment type="caution">
    <text evidence="7">Lacks conserved residue(s) required for the propagation of feature annotation.</text>
</comment>
<keyword evidence="2" id="KW-0812">Transmembrane</keyword>
<feature type="non-terminal residue" evidence="8">
    <location>
        <position position="275"/>
    </location>
</feature>
<keyword evidence="3" id="KW-0677">Repeat</keyword>
<sequence length="275" mass="32455">MNCQLILYDTDVIVDENILEFNCLYYRINTEKLAYQELSNIIDEMIPYCLRPMNISKILFRNFTNTNSQNLTFEELRVSNVSTQELLAWSTPIDLVEKYQVYLNDIDLSLSNELFYNCTQPWFGLQCQYSFEFSEDMTITDVVENEFNIKTSYLESTSILIQQLPCYTHIKCDRGGTFLCLDWREVCNGRIDCIDEGLDEAFCFDMELNQCEENEYRCHNGLCIPEEFWENGFGDADCLDRSDEFADVLYPNSCFQDPTFRCEEHSCRTNWHDFP</sequence>
<protein>
    <submittedName>
        <fullName evidence="8">Uncharacterized protein</fullName>
    </submittedName>
</protein>
<evidence type="ECO:0000256" key="3">
    <source>
        <dbReference type="ARBA" id="ARBA00022737"/>
    </source>
</evidence>
<dbReference type="GO" id="GO:0005886">
    <property type="term" value="C:plasma membrane"/>
    <property type="evidence" value="ECO:0007669"/>
    <property type="project" value="TreeGrafter"/>
</dbReference>
<dbReference type="GO" id="GO:0016192">
    <property type="term" value="P:vesicle-mediated transport"/>
    <property type="evidence" value="ECO:0007669"/>
    <property type="project" value="UniProtKB-ARBA"/>
</dbReference>
<dbReference type="Pfam" id="PF00057">
    <property type="entry name" value="Ldl_recept_a"/>
    <property type="match status" value="1"/>
</dbReference>
<accession>A0A8S3BDQ3</accession>
<evidence type="ECO:0000313" key="8">
    <source>
        <dbReference type="EMBL" id="CAF4817089.1"/>
    </source>
</evidence>
<dbReference type="InterPro" id="IPR036055">
    <property type="entry name" value="LDL_receptor-like_sf"/>
</dbReference>
<gene>
    <name evidence="8" type="ORF">GIL414_LOCUS47834</name>
</gene>
<dbReference type="EMBL" id="CAJOBJ010153693">
    <property type="protein sequence ID" value="CAF4817089.1"/>
    <property type="molecule type" value="Genomic_DNA"/>
</dbReference>
<dbReference type="Gene3D" id="4.10.400.10">
    <property type="entry name" value="Low-density Lipoprotein Receptor"/>
    <property type="match status" value="1"/>
</dbReference>
<organism evidence="8 9">
    <name type="scientific">Rotaria magnacalcarata</name>
    <dbReference type="NCBI Taxonomy" id="392030"/>
    <lineage>
        <taxon>Eukaryota</taxon>
        <taxon>Metazoa</taxon>
        <taxon>Spiralia</taxon>
        <taxon>Gnathifera</taxon>
        <taxon>Rotifera</taxon>
        <taxon>Eurotatoria</taxon>
        <taxon>Bdelloidea</taxon>
        <taxon>Philodinida</taxon>
        <taxon>Philodinidae</taxon>
        <taxon>Rotaria</taxon>
    </lineage>
</organism>
<dbReference type="SUPFAM" id="SSF57424">
    <property type="entry name" value="LDL receptor-like module"/>
    <property type="match status" value="1"/>
</dbReference>
<evidence type="ECO:0000256" key="1">
    <source>
        <dbReference type="ARBA" id="ARBA00004167"/>
    </source>
</evidence>
<keyword evidence="6 7" id="KW-1015">Disulfide bond</keyword>
<comment type="subcellular location">
    <subcellularLocation>
        <location evidence="1">Membrane</location>
        <topology evidence="1">Single-pass membrane protein</topology>
    </subcellularLocation>
</comment>
<dbReference type="PANTHER" id="PTHR24270:SF62">
    <property type="entry name" value="LOW-DENSITY LIPOPROTEIN RECEPTOR-RELATED PROTEIN 2"/>
    <property type="match status" value="1"/>
</dbReference>
<keyword evidence="4" id="KW-1133">Transmembrane helix</keyword>
<proteinExistence type="predicted"/>
<evidence type="ECO:0000256" key="5">
    <source>
        <dbReference type="ARBA" id="ARBA00023136"/>
    </source>
</evidence>
<dbReference type="AlphaFoldDB" id="A0A8S3BDQ3"/>
<name>A0A8S3BDQ3_9BILA</name>
<evidence type="ECO:0000256" key="4">
    <source>
        <dbReference type="ARBA" id="ARBA00022989"/>
    </source>
</evidence>
<comment type="caution">
    <text evidence="8">The sequence shown here is derived from an EMBL/GenBank/DDBJ whole genome shotgun (WGS) entry which is preliminary data.</text>
</comment>